<dbReference type="InterPro" id="IPR036396">
    <property type="entry name" value="Cyt_P450_sf"/>
</dbReference>
<keyword evidence="9" id="KW-0560">Oxidoreductase</keyword>
<dbReference type="SUPFAM" id="SSF48264">
    <property type="entry name" value="Cytochrome P450"/>
    <property type="match status" value="1"/>
</dbReference>
<keyword evidence="7 16" id="KW-0479">Metal-binding</keyword>
<dbReference type="AlphaFoldDB" id="A0AAN6XTT2"/>
<evidence type="ECO:0000256" key="16">
    <source>
        <dbReference type="PIRSR" id="PIRSR602401-1"/>
    </source>
</evidence>
<comment type="pathway">
    <text evidence="3">Hormone biosynthesis.</text>
</comment>
<evidence type="ECO:0000256" key="1">
    <source>
        <dbReference type="ARBA" id="ARBA00001971"/>
    </source>
</evidence>
<dbReference type="PANTHER" id="PTHR24305:SF236">
    <property type="entry name" value="PISATIN DEMETHYLASE"/>
    <property type="match status" value="1"/>
</dbReference>
<comment type="similarity">
    <text evidence="4">Belongs to the cytochrome P450 family.</text>
</comment>
<dbReference type="InterPro" id="IPR050121">
    <property type="entry name" value="Cytochrome_P450_monoxygenase"/>
</dbReference>
<sequence>MASPALLAQVHDHRWWLLVVSFIALYAVRKIQTYRRLSAFKGPFGVGFTSFWHSWSFLTWRSHLFYKEIIDEYGPIARVGPNDLVTSSPELLAHMSAVRSPYSRGEWYNRATRYQPGKDHIFSELDEEKHKRRRQQMAPGYSGKENLSLESSIDLHVLELVDLIRTKYLSTETQARPFDFARKIQFFTLDVISHVGFGEPFGDLRTDQDVNEYVKAGEIGLTVTTVGLALGITRFLQLPLVARALGPSEKDVVGFGRMIANARPLIQKRLERETDNRSDMLASFVRSGLDADELVSETVLQIIAGSDTTATALRSIMLYLFSHPRVYAKLQAEIHATAQERKYKGVIPDSEVRKLPYLQAVIKEGMRMHPPITDSVPKRVPDGGDTVVVDGKSVFLPGGALVSYAAWPLHHSKAIFGDDAGVFRPERWLSKNLKDEKKMLEMNRTHELIFGYGKYQCLGKPIALMEIGKVVFELLRNFDWCLSNPENPWSEYNCMGIFVHSNMSVTASEQDFKS</sequence>
<keyword evidence="6" id="KW-0812">Transmembrane</keyword>
<dbReference type="Proteomes" id="UP001301769">
    <property type="component" value="Unassembled WGS sequence"/>
</dbReference>
<reference evidence="17" key="1">
    <citation type="journal article" date="2023" name="Mol. Phylogenet. Evol.">
        <title>Genome-scale phylogeny and comparative genomics of the fungal order Sordariales.</title>
        <authorList>
            <person name="Hensen N."/>
            <person name="Bonometti L."/>
            <person name="Westerberg I."/>
            <person name="Brannstrom I.O."/>
            <person name="Guillou S."/>
            <person name="Cros-Aarteil S."/>
            <person name="Calhoun S."/>
            <person name="Haridas S."/>
            <person name="Kuo A."/>
            <person name="Mondo S."/>
            <person name="Pangilinan J."/>
            <person name="Riley R."/>
            <person name="LaButti K."/>
            <person name="Andreopoulos B."/>
            <person name="Lipzen A."/>
            <person name="Chen C."/>
            <person name="Yan M."/>
            <person name="Daum C."/>
            <person name="Ng V."/>
            <person name="Clum A."/>
            <person name="Steindorff A."/>
            <person name="Ohm R.A."/>
            <person name="Martin F."/>
            <person name="Silar P."/>
            <person name="Natvig D.O."/>
            <person name="Lalanne C."/>
            <person name="Gautier V."/>
            <person name="Ament-Velasquez S.L."/>
            <person name="Kruys A."/>
            <person name="Hutchinson M.I."/>
            <person name="Powell A.J."/>
            <person name="Barry K."/>
            <person name="Miller A.N."/>
            <person name="Grigoriev I.V."/>
            <person name="Debuchy R."/>
            <person name="Gladieux P."/>
            <person name="Hiltunen Thoren M."/>
            <person name="Johannesson H."/>
        </authorList>
    </citation>
    <scope>NUCLEOTIDE SEQUENCE</scope>
    <source>
        <strain evidence="17">PSN293</strain>
    </source>
</reference>
<evidence type="ECO:0000313" key="17">
    <source>
        <dbReference type="EMBL" id="KAK4206779.1"/>
    </source>
</evidence>
<evidence type="ECO:0000256" key="15">
    <source>
        <dbReference type="ARBA" id="ARBA00079990"/>
    </source>
</evidence>
<dbReference type="GO" id="GO:0004497">
    <property type="term" value="F:monooxygenase activity"/>
    <property type="evidence" value="ECO:0007669"/>
    <property type="project" value="UniProtKB-KW"/>
</dbReference>
<dbReference type="Pfam" id="PF00067">
    <property type="entry name" value="p450"/>
    <property type="match status" value="1"/>
</dbReference>
<accession>A0AAN6XTT2</accession>
<evidence type="ECO:0000256" key="7">
    <source>
        <dbReference type="ARBA" id="ARBA00022723"/>
    </source>
</evidence>
<feature type="binding site" description="axial binding residue" evidence="16">
    <location>
        <position position="457"/>
    </location>
    <ligand>
        <name>heme</name>
        <dbReference type="ChEBI" id="CHEBI:30413"/>
    </ligand>
    <ligandPart>
        <name>Fe</name>
        <dbReference type="ChEBI" id="CHEBI:18248"/>
    </ligandPart>
</feature>
<keyword evidence="18" id="KW-1185">Reference proteome</keyword>
<dbReference type="GO" id="GO:0016705">
    <property type="term" value="F:oxidoreductase activity, acting on paired donors, with incorporation or reduction of molecular oxygen"/>
    <property type="evidence" value="ECO:0007669"/>
    <property type="project" value="InterPro"/>
</dbReference>
<keyword evidence="8" id="KW-0472">Membrane</keyword>
<organism evidence="17 18">
    <name type="scientific">Rhypophila decipiens</name>
    <dbReference type="NCBI Taxonomy" id="261697"/>
    <lineage>
        <taxon>Eukaryota</taxon>
        <taxon>Fungi</taxon>
        <taxon>Dikarya</taxon>
        <taxon>Ascomycota</taxon>
        <taxon>Pezizomycotina</taxon>
        <taxon>Sordariomycetes</taxon>
        <taxon>Sordariomycetidae</taxon>
        <taxon>Sordariales</taxon>
        <taxon>Naviculisporaceae</taxon>
        <taxon>Rhypophila</taxon>
    </lineage>
</organism>
<dbReference type="CDD" id="cd11060">
    <property type="entry name" value="CYP57A1-like"/>
    <property type="match status" value="1"/>
</dbReference>
<keyword evidence="5 16" id="KW-0349">Heme</keyword>
<dbReference type="GO" id="GO:0005506">
    <property type="term" value="F:iron ion binding"/>
    <property type="evidence" value="ECO:0007669"/>
    <property type="project" value="InterPro"/>
</dbReference>
<evidence type="ECO:0000256" key="11">
    <source>
        <dbReference type="ARBA" id="ARBA00023026"/>
    </source>
</evidence>
<evidence type="ECO:0000256" key="6">
    <source>
        <dbReference type="ARBA" id="ARBA00022692"/>
    </source>
</evidence>
<dbReference type="InterPro" id="IPR002401">
    <property type="entry name" value="Cyt_P450_E_grp-I"/>
</dbReference>
<dbReference type="Gene3D" id="1.10.630.10">
    <property type="entry name" value="Cytochrome P450"/>
    <property type="match status" value="1"/>
</dbReference>
<dbReference type="FunFam" id="1.10.630.10:FF:000076">
    <property type="entry name" value="Cytochrome P450 monooxygenase"/>
    <property type="match status" value="1"/>
</dbReference>
<keyword evidence="10 16" id="KW-0408">Iron</keyword>
<reference evidence="17" key="2">
    <citation type="submission" date="2023-05" db="EMBL/GenBank/DDBJ databases">
        <authorList>
            <consortium name="Lawrence Berkeley National Laboratory"/>
            <person name="Steindorff A."/>
            <person name="Hensen N."/>
            <person name="Bonometti L."/>
            <person name="Westerberg I."/>
            <person name="Brannstrom I.O."/>
            <person name="Guillou S."/>
            <person name="Cros-Aarteil S."/>
            <person name="Calhoun S."/>
            <person name="Haridas S."/>
            <person name="Kuo A."/>
            <person name="Mondo S."/>
            <person name="Pangilinan J."/>
            <person name="Riley R."/>
            <person name="Labutti K."/>
            <person name="Andreopoulos B."/>
            <person name="Lipzen A."/>
            <person name="Chen C."/>
            <person name="Yanf M."/>
            <person name="Daum C."/>
            <person name="Ng V."/>
            <person name="Clum A."/>
            <person name="Ohm R."/>
            <person name="Martin F."/>
            <person name="Silar P."/>
            <person name="Natvig D."/>
            <person name="Lalanne C."/>
            <person name="Gautier V."/>
            <person name="Ament-Velasquez S.L."/>
            <person name="Kruys A."/>
            <person name="Hutchinson M.I."/>
            <person name="Powell A.J."/>
            <person name="Barry K."/>
            <person name="Miller A.N."/>
            <person name="Grigoriev I.V."/>
            <person name="Debuchy R."/>
            <person name="Gladieux P."/>
            <person name="Thoren M.H."/>
            <person name="Johannesson H."/>
        </authorList>
    </citation>
    <scope>NUCLEOTIDE SEQUENCE</scope>
    <source>
        <strain evidence="17">PSN293</strain>
    </source>
</reference>
<dbReference type="InterPro" id="IPR001128">
    <property type="entry name" value="Cyt_P450"/>
</dbReference>
<dbReference type="PRINTS" id="PR00385">
    <property type="entry name" value="P450"/>
</dbReference>
<keyword evidence="8" id="KW-1133">Transmembrane helix</keyword>
<evidence type="ECO:0000256" key="5">
    <source>
        <dbReference type="ARBA" id="ARBA00022617"/>
    </source>
</evidence>
<comment type="subcellular location">
    <subcellularLocation>
        <location evidence="2">Membrane</location>
        <topology evidence="2">Single-pass membrane protein</topology>
    </subcellularLocation>
</comment>
<keyword evidence="12" id="KW-0503">Monooxygenase</keyword>
<evidence type="ECO:0000256" key="9">
    <source>
        <dbReference type="ARBA" id="ARBA00023002"/>
    </source>
</evidence>
<evidence type="ECO:0000256" key="4">
    <source>
        <dbReference type="ARBA" id="ARBA00010617"/>
    </source>
</evidence>
<gene>
    <name evidence="17" type="ORF">QBC37DRAFT_328467</name>
</gene>
<evidence type="ECO:0000256" key="14">
    <source>
        <dbReference type="ARBA" id="ARBA00068222"/>
    </source>
</evidence>
<dbReference type="PANTHER" id="PTHR24305">
    <property type="entry name" value="CYTOCHROME P450"/>
    <property type="match status" value="1"/>
</dbReference>
<dbReference type="PRINTS" id="PR00463">
    <property type="entry name" value="EP450I"/>
</dbReference>
<evidence type="ECO:0000256" key="8">
    <source>
        <dbReference type="ARBA" id="ARBA00022989"/>
    </source>
</evidence>
<comment type="caution">
    <text evidence="17">The sequence shown here is derived from an EMBL/GenBank/DDBJ whole genome shotgun (WGS) entry which is preliminary data.</text>
</comment>
<dbReference type="EMBL" id="MU858353">
    <property type="protein sequence ID" value="KAK4206779.1"/>
    <property type="molecule type" value="Genomic_DNA"/>
</dbReference>
<evidence type="ECO:0000256" key="10">
    <source>
        <dbReference type="ARBA" id="ARBA00023004"/>
    </source>
</evidence>
<keyword evidence="11" id="KW-0843">Virulence</keyword>
<proteinExistence type="inferred from homology"/>
<protein>
    <recommendedName>
        <fullName evidence="14">Cytochrome P450 monooxygenase ABA1</fullName>
    </recommendedName>
    <alternativeName>
        <fullName evidence="15">Abscisic acid biosynthesis protein 1</fullName>
    </alternativeName>
    <alternativeName>
        <fullName evidence="13">Cytochrome P450 monooxygenase aba1</fullName>
    </alternativeName>
</protein>
<comment type="cofactor">
    <cofactor evidence="1 16">
        <name>heme</name>
        <dbReference type="ChEBI" id="CHEBI:30413"/>
    </cofactor>
</comment>
<evidence type="ECO:0000313" key="18">
    <source>
        <dbReference type="Proteomes" id="UP001301769"/>
    </source>
</evidence>
<evidence type="ECO:0000256" key="3">
    <source>
        <dbReference type="ARBA" id="ARBA00004972"/>
    </source>
</evidence>
<evidence type="ECO:0000256" key="12">
    <source>
        <dbReference type="ARBA" id="ARBA00023033"/>
    </source>
</evidence>
<dbReference type="GO" id="GO:0016020">
    <property type="term" value="C:membrane"/>
    <property type="evidence" value="ECO:0007669"/>
    <property type="project" value="UniProtKB-SubCell"/>
</dbReference>
<evidence type="ECO:0000256" key="2">
    <source>
        <dbReference type="ARBA" id="ARBA00004167"/>
    </source>
</evidence>
<evidence type="ECO:0000256" key="13">
    <source>
        <dbReference type="ARBA" id="ARBA00067672"/>
    </source>
</evidence>
<name>A0AAN6XTT2_9PEZI</name>
<dbReference type="GO" id="GO:0020037">
    <property type="term" value="F:heme binding"/>
    <property type="evidence" value="ECO:0007669"/>
    <property type="project" value="InterPro"/>
</dbReference>